<name>B8JC38_ANAD2</name>
<proteinExistence type="inferred from homology"/>
<gene>
    <name evidence="7" type="ordered locus">A2cp1_0603</name>
</gene>
<dbReference type="PANTHER" id="PTHR11851">
    <property type="entry name" value="METALLOPROTEASE"/>
    <property type="match status" value="1"/>
</dbReference>
<reference evidence="7" key="1">
    <citation type="submission" date="2009-01" db="EMBL/GenBank/DDBJ databases">
        <title>Complete sequence of Anaeromyxobacter dehalogenans 2CP-1.</title>
        <authorList>
            <consortium name="US DOE Joint Genome Institute"/>
            <person name="Lucas S."/>
            <person name="Copeland A."/>
            <person name="Lapidus A."/>
            <person name="Glavina del Rio T."/>
            <person name="Dalin E."/>
            <person name="Tice H."/>
            <person name="Bruce D."/>
            <person name="Goodwin L."/>
            <person name="Pitluck S."/>
            <person name="Saunders E."/>
            <person name="Brettin T."/>
            <person name="Detter J.C."/>
            <person name="Han C."/>
            <person name="Larimer F."/>
            <person name="Land M."/>
            <person name="Hauser L."/>
            <person name="Kyrpides N."/>
            <person name="Ovchinnikova G."/>
            <person name="Beliaev A.S."/>
            <person name="Richardson P."/>
        </authorList>
    </citation>
    <scope>NUCLEOTIDE SEQUENCE</scope>
    <source>
        <strain evidence="7">2CP-1</strain>
    </source>
</reference>
<evidence type="ECO:0000256" key="1">
    <source>
        <dbReference type="ARBA" id="ARBA00001947"/>
    </source>
</evidence>
<evidence type="ECO:0000256" key="2">
    <source>
        <dbReference type="ARBA" id="ARBA00007261"/>
    </source>
</evidence>
<feature type="compositionally biased region" description="Basic residues" evidence="4">
    <location>
        <begin position="1"/>
        <end position="12"/>
    </location>
</feature>
<dbReference type="PROSITE" id="PS00143">
    <property type="entry name" value="INSULINASE"/>
    <property type="match status" value="1"/>
</dbReference>
<dbReference type="InterPro" id="IPR050361">
    <property type="entry name" value="MPP/UQCRC_Complex"/>
</dbReference>
<dbReference type="GO" id="GO:0006508">
    <property type="term" value="P:proteolysis"/>
    <property type="evidence" value="ECO:0007669"/>
    <property type="project" value="InterPro"/>
</dbReference>
<dbReference type="Gene3D" id="3.30.830.10">
    <property type="entry name" value="Metalloenzyme, LuxS/M16 peptidase-like"/>
    <property type="match status" value="2"/>
</dbReference>
<dbReference type="InterPro" id="IPR007863">
    <property type="entry name" value="Peptidase_M16_C"/>
</dbReference>
<comment type="similarity">
    <text evidence="2 3">Belongs to the peptidase M16 family.</text>
</comment>
<dbReference type="RefSeq" id="WP_012632007.1">
    <property type="nucleotide sequence ID" value="NC_011891.1"/>
</dbReference>
<evidence type="ECO:0000259" key="5">
    <source>
        <dbReference type="Pfam" id="PF00675"/>
    </source>
</evidence>
<evidence type="ECO:0000313" key="7">
    <source>
        <dbReference type="EMBL" id="ACL63960.1"/>
    </source>
</evidence>
<feature type="region of interest" description="Disordered" evidence="4">
    <location>
        <begin position="1"/>
        <end position="21"/>
    </location>
</feature>
<evidence type="ECO:0000313" key="8">
    <source>
        <dbReference type="Proteomes" id="UP000007089"/>
    </source>
</evidence>
<dbReference type="KEGG" id="acp:A2cp1_0603"/>
<dbReference type="Proteomes" id="UP000007089">
    <property type="component" value="Chromosome"/>
</dbReference>
<accession>B8JC38</accession>
<dbReference type="PANTHER" id="PTHR11851:SF49">
    <property type="entry name" value="MITOCHONDRIAL-PROCESSING PEPTIDASE SUBUNIT ALPHA"/>
    <property type="match status" value="1"/>
</dbReference>
<feature type="domain" description="Peptidase M16 N-terminal" evidence="5">
    <location>
        <begin position="57"/>
        <end position="204"/>
    </location>
</feature>
<dbReference type="InterPro" id="IPR011765">
    <property type="entry name" value="Pept_M16_N"/>
</dbReference>
<dbReference type="InterPro" id="IPR011249">
    <property type="entry name" value="Metalloenz_LuxS/M16"/>
</dbReference>
<feature type="domain" description="Peptidase M16 C-terminal" evidence="6">
    <location>
        <begin position="216"/>
        <end position="385"/>
    </location>
</feature>
<keyword evidence="8" id="KW-1185">Reference proteome</keyword>
<organism evidence="7 8">
    <name type="scientific">Anaeromyxobacter dehalogenans (strain ATCC BAA-258 / DSM 21875 / 2CP-1)</name>
    <dbReference type="NCBI Taxonomy" id="455488"/>
    <lineage>
        <taxon>Bacteria</taxon>
        <taxon>Pseudomonadati</taxon>
        <taxon>Myxococcota</taxon>
        <taxon>Myxococcia</taxon>
        <taxon>Myxococcales</taxon>
        <taxon>Cystobacterineae</taxon>
        <taxon>Anaeromyxobacteraceae</taxon>
        <taxon>Anaeromyxobacter</taxon>
    </lineage>
</organism>
<evidence type="ECO:0000259" key="6">
    <source>
        <dbReference type="Pfam" id="PF05193"/>
    </source>
</evidence>
<dbReference type="AlphaFoldDB" id="B8JC38"/>
<dbReference type="HOGENOM" id="CLU_009902_3_3_7"/>
<evidence type="ECO:0000256" key="3">
    <source>
        <dbReference type="RuleBase" id="RU004447"/>
    </source>
</evidence>
<dbReference type="InterPro" id="IPR001431">
    <property type="entry name" value="Pept_M16_Zn_BS"/>
</dbReference>
<protein>
    <submittedName>
        <fullName evidence="7">Peptidase M16 domain protein</fullName>
    </submittedName>
</protein>
<evidence type="ECO:0000256" key="4">
    <source>
        <dbReference type="SAM" id="MobiDB-lite"/>
    </source>
</evidence>
<comment type="cofactor">
    <cofactor evidence="1">
        <name>Zn(2+)</name>
        <dbReference type="ChEBI" id="CHEBI:29105"/>
    </cofactor>
</comment>
<dbReference type="GO" id="GO:0046872">
    <property type="term" value="F:metal ion binding"/>
    <property type="evidence" value="ECO:0007669"/>
    <property type="project" value="InterPro"/>
</dbReference>
<sequence>MRRSSRQVRVKQRKDASEKRGGAFRVALPRARVAARVRRAQEDWGEVHRAVLPNGLRVLTARAPGLHSAMIALYVRAGSRHETEARNGVSHFLEHLFFRGSVGYPDTVAMNAEVEAAGGSLNGITARDHGCYYTPIHPEEVGTGLAVLGDLIRRPLLKEMDVEREVILEEILDEVDASGRDIDPDNLSKKIVFGRHPLGFKIAGTQEIVRRLRPRDVRVHLERFYTGSNLVLAVAGPVRPDQVADLAERHLGRLPRGQLSVDVPAPGWPEGPRLEMVEHDDAQAEFSLSFPCPPERHPDYPAHMCLRRILDDGLSSRLPFEIVERRGLAYSLHAGIDTFADAGMTVIDGACAPAKLPRVIEEVLRVLGGLAERPVPEEELLRVQRRHRMTLAFSLDSAADLAGWYGAGEVLSAPEGFEERCRRVEQVTAADLLRVSRETFRRRNLVAVVVGPSRRRERAAVERVVHGTDALPR</sequence>
<dbReference type="EMBL" id="CP001359">
    <property type="protein sequence ID" value="ACL63960.1"/>
    <property type="molecule type" value="Genomic_DNA"/>
</dbReference>
<dbReference type="GO" id="GO:0004222">
    <property type="term" value="F:metalloendopeptidase activity"/>
    <property type="evidence" value="ECO:0007669"/>
    <property type="project" value="InterPro"/>
</dbReference>
<dbReference type="SUPFAM" id="SSF63411">
    <property type="entry name" value="LuxS/MPP-like metallohydrolase"/>
    <property type="match status" value="2"/>
</dbReference>
<dbReference type="Pfam" id="PF05193">
    <property type="entry name" value="Peptidase_M16_C"/>
    <property type="match status" value="1"/>
</dbReference>
<dbReference type="Pfam" id="PF00675">
    <property type="entry name" value="Peptidase_M16"/>
    <property type="match status" value="1"/>
</dbReference>